<keyword evidence="9" id="KW-1133">Transmembrane helix</keyword>
<sequence length="289" mass="28773">MLDRGRKGQGSVCADIDSTSEEERKPEEKGGERGGVHLHQPDSILLGCRSASSSLPVGASSSVARFLFSVIHLSFMAALVILVLILGMAGASSGTQWCVCRTDLSDSALQKTLDYACGAGADCKPILQSGACFQPNTVKAHCSYAANSYFQNKGQSPGSCDFSGTATVVQTDPSSGGSCTYPTSASSTTPTTGPTTGTGGTGTGGTGTGTGTTPTMGGAPGTSTSPSTTNPGSTTPNTFTPIGGGGISSGLGPTGTGITTDQNGGFLAKMDKVLVSAALLVSGVFCLWA</sequence>
<feature type="compositionally biased region" description="Polar residues" evidence="8">
    <location>
        <begin position="171"/>
        <end position="181"/>
    </location>
</feature>
<keyword evidence="3" id="KW-0336">GPI-anchor</keyword>
<dbReference type="GO" id="GO:0005886">
    <property type="term" value="C:plasma membrane"/>
    <property type="evidence" value="ECO:0007669"/>
    <property type="project" value="UniProtKB-SubCell"/>
</dbReference>
<dbReference type="GO" id="GO:0098552">
    <property type="term" value="C:side of membrane"/>
    <property type="evidence" value="ECO:0007669"/>
    <property type="project" value="UniProtKB-KW"/>
</dbReference>
<dbReference type="Gene3D" id="1.20.58.1040">
    <property type="match status" value="1"/>
</dbReference>
<feature type="compositionally biased region" description="Low complexity" evidence="8">
    <location>
        <begin position="211"/>
        <end position="241"/>
    </location>
</feature>
<dbReference type="InterPro" id="IPR044788">
    <property type="entry name" value="X8_dom_prot"/>
</dbReference>
<keyword evidence="4" id="KW-0732">Signal</keyword>
<dbReference type="EMBL" id="JAINDJ010000008">
    <property type="protein sequence ID" value="KAG9439419.1"/>
    <property type="molecule type" value="Genomic_DNA"/>
</dbReference>
<evidence type="ECO:0000256" key="7">
    <source>
        <dbReference type="ARBA" id="ARBA00023180"/>
    </source>
</evidence>
<reference evidence="11 12" key="1">
    <citation type="submission" date="2021-07" db="EMBL/GenBank/DDBJ databases">
        <title>The Aristolochia fimbriata genome: insights into angiosperm evolution, floral development and chemical biosynthesis.</title>
        <authorList>
            <person name="Jiao Y."/>
        </authorList>
    </citation>
    <scope>NUCLEOTIDE SEQUENCE [LARGE SCALE GENOMIC DNA]</scope>
    <source>
        <strain evidence="11">IBCAS-2021</strain>
        <tissue evidence="11">Leaf</tissue>
    </source>
</reference>
<evidence type="ECO:0000256" key="5">
    <source>
        <dbReference type="ARBA" id="ARBA00023136"/>
    </source>
</evidence>
<feature type="transmembrane region" description="Helical" evidence="9">
    <location>
        <begin position="66"/>
        <end position="91"/>
    </location>
</feature>
<dbReference type="Proteomes" id="UP000825729">
    <property type="component" value="Unassembled WGS sequence"/>
</dbReference>
<feature type="region of interest" description="Disordered" evidence="8">
    <location>
        <begin position="171"/>
        <end position="256"/>
    </location>
</feature>
<dbReference type="PANTHER" id="PTHR31044:SF25">
    <property type="entry name" value="PLASMODESMATA CALLOSE-BINDING PROTEIN 3"/>
    <property type="match status" value="1"/>
</dbReference>
<organism evidence="11 12">
    <name type="scientific">Aristolochia fimbriata</name>
    <name type="common">White veined hardy Dutchman's pipe vine</name>
    <dbReference type="NCBI Taxonomy" id="158543"/>
    <lineage>
        <taxon>Eukaryota</taxon>
        <taxon>Viridiplantae</taxon>
        <taxon>Streptophyta</taxon>
        <taxon>Embryophyta</taxon>
        <taxon>Tracheophyta</taxon>
        <taxon>Spermatophyta</taxon>
        <taxon>Magnoliopsida</taxon>
        <taxon>Magnoliidae</taxon>
        <taxon>Piperales</taxon>
        <taxon>Aristolochiaceae</taxon>
        <taxon>Aristolochia</taxon>
    </lineage>
</organism>
<evidence type="ECO:0000256" key="2">
    <source>
        <dbReference type="ARBA" id="ARBA00022475"/>
    </source>
</evidence>
<feature type="compositionally biased region" description="Basic and acidic residues" evidence="8">
    <location>
        <begin position="21"/>
        <end position="35"/>
    </location>
</feature>
<dbReference type="InterPro" id="IPR012946">
    <property type="entry name" value="X8"/>
</dbReference>
<accession>A0AAV7DTU4</accession>
<dbReference type="FunFam" id="1.20.58.1040:FF:000001">
    <property type="entry name" value="Glucan endo-1,3-beta-glucosidase 4"/>
    <property type="match status" value="1"/>
</dbReference>
<proteinExistence type="predicted"/>
<feature type="domain" description="X8" evidence="10">
    <location>
        <begin position="96"/>
        <end position="181"/>
    </location>
</feature>
<evidence type="ECO:0000313" key="11">
    <source>
        <dbReference type="EMBL" id="KAG9439419.1"/>
    </source>
</evidence>
<dbReference type="GO" id="GO:0009506">
    <property type="term" value="C:plasmodesma"/>
    <property type="evidence" value="ECO:0007669"/>
    <property type="project" value="UniProtKB-ARBA"/>
</dbReference>
<keyword evidence="7" id="KW-0325">Glycoprotein</keyword>
<feature type="compositionally biased region" description="Low complexity" evidence="8">
    <location>
        <begin position="182"/>
        <end position="195"/>
    </location>
</feature>
<evidence type="ECO:0000256" key="6">
    <source>
        <dbReference type="ARBA" id="ARBA00023157"/>
    </source>
</evidence>
<keyword evidence="2" id="KW-1003">Cell membrane</keyword>
<evidence type="ECO:0000256" key="8">
    <source>
        <dbReference type="SAM" id="MobiDB-lite"/>
    </source>
</evidence>
<evidence type="ECO:0000256" key="9">
    <source>
        <dbReference type="SAM" id="Phobius"/>
    </source>
</evidence>
<evidence type="ECO:0000256" key="1">
    <source>
        <dbReference type="ARBA" id="ARBA00004609"/>
    </source>
</evidence>
<keyword evidence="5 9" id="KW-0472">Membrane</keyword>
<name>A0AAV7DTU4_ARIFI</name>
<evidence type="ECO:0000313" key="12">
    <source>
        <dbReference type="Proteomes" id="UP000825729"/>
    </source>
</evidence>
<protein>
    <recommendedName>
        <fullName evidence="10">X8 domain-containing protein</fullName>
    </recommendedName>
</protein>
<evidence type="ECO:0000259" key="10">
    <source>
        <dbReference type="SMART" id="SM00768"/>
    </source>
</evidence>
<keyword evidence="12" id="KW-1185">Reference proteome</keyword>
<keyword evidence="9" id="KW-0812">Transmembrane</keyword>
<dbReference type="SMART" id="SM00768">
    <property type="entry name" value="X8"/>
    <property type="match status" value="1"/>
</dbReference>
<feature type="compositionally biased region" description="Gly residues" evidence="8">
    <location>
        <begin position="242"/>
        <end position="255"/>
    </location>
</feature>
<gene>
    <name evidence="11" type="ORF">H6P81_019584</name>
</gene>
<keyword evidence="3" id="KW-0449">Lipoprotein</keyword>
<comment type="subcellular location">
    <subcellularLocation>
        <location evidence="1">Cell membrane</location>
        <topology evidence="1">Lipid-anchor</topology>
        <topology evidence="1">GPI-anchor</topology>
    </subcellularLocation>
</comment>
<evidence type="ECO:0000256" key="4">
    <source>
        <dbReference type="ARBA" id="ARBA00022729"/>
    </source>
</evidence>
<dbReference type="Pfam" id="PF07983">
    <property type="entry name" value="X8"/>
    <property type="match status" value="1"/>
</dbReference>
<comment type="caution">
    <text evidence="11">The sequence shown here is derived from an EMBL/GenBank/DDBJ whole genome shotgun (WGS) entry which is preliminary data.</text>
</comment>
<feature type="compositionally biased region" description="Gly residues" evidence="8">
    <location>
        <begin position="196"/>
        <end position="210"/>
    </location>
</feature>
<dbReference type="PANTHER" id="PTHR31044">
    <property type="entry name" value="BETA-1,3 GLUCANASE"/>
    <property type="match status" value="1"/>
</dbReference>
<feature type="region of interest" description="Disordered" evidence="8">
    <location>
        <begin position="1"/>
        <end position="38"/>
    </location>
</feature>
<evidence type="ECO:0000256" key="3">
    <source>
        <dbReference type="ARBA" id="ARBA00022622"/>
    </source>
</evidence>
<dbReference type="AlphaFoldDB" id="A0AAV7DTU4"/>
<keyword evidence="6" id="KW-1015">Disulfide bond</keyword>